<comment type="caution">
    <text evidence="1">The sequence shown here is derived from an EMBL/GenBank/DDBJ whole genome shotgun (WGS) entry which is preliminary data.</text>
</comment>
<gene>
    <name evidence="1" type="ORF">FC81_GL001007</name>
</gene>
<organism evidence="1 2">
    <name type="scientific">Liquorilactobacillus capillatus DSM 19910</name>
    <dbReference type="NCBI Taxonomy" id="1423731"/>
    <lineage>
        <taxon>Bacteria</taxon>
        <taxon>Bacillati</taxon>
        <taxon>Bacillota</taxon>
        <taxon>Bacilli</taxon>
        <taxon>Lactobacillales</taxon>
        <taxon>Lactobacillaceae</taxon>
        <taxon>Liquorilactobacillus</taxon>
    </lineage>
</organism>
<proteinExistence type="predicted"/>
<dbReference type="EMBL" id="AZEF01000020">
    <property type="protein sequence ID" value="KRL01796.1"/>
    <property type="molecule type" value="Genomic_DNA"/>
</dbReference>
<dbReference type="STRING" id="1423731.FC81_GL001007"/>
<dbReference type="PATRIC" id="fig|1423731.3.peg.1038"/>
<dbReference type="AlphaFoldDB" id="A0A0R1M7Y7"/>
<sequence length="318" mass="37022">MNEIRLNEAATKVVAELGELCPQKMEIKYHQKQAGFLRHDQAQQYLRGGKMIIEVNDVTEPNYTVSHELLHLRLLFKGAPQISFNITTGASELDNKIMATGMELYDIVLHFSVYQQQKERGLINERVKELYFKGVLATLKPEPQDRQDEWMVLRVLTLLDTLVFFDTEAQTILPRLEELYPRTLVAAQKIYAELTSKKISSAFEIRRAIVKIYRLFDQQLEKWQMVKMNLQNFVTLTPVFSERQKRLEVRQLFSILHSELHENLQDTTAYIGILKNDGQNSFVLPAPQKEKTEEVFKRIYAMPTGKFLAKLAIPYLTR</sequence>
<dbReference type="OrthoDB" id="2246846at2"/>
<protein>
    <submittedName>
        <fullName evidence="1">IpaB EvcA family protein</fullName>
    </submittedName>
</protein>
<keyword evidence="2" id="KW-1185">Reference proteome</keyword>
<evidence type="ECO:0000313" key="1">
    <source>
        <dbReference type="EMBL" id="KRL01796.1"/>
    </source>
</evidence>
<name>A0A0R1M7Y7_9LACO</name>
<accession>A0A0R1M7Y7</accession>
<dbReference type="RefSeq" id="WP_057743475.1">
    <property type="nucleotide sequence ID" value="NZ_AZEF01000020.1"/>
</dbReference>
<dbReference type="Proteomes" id="UP000051621">
    <property type="component" value="Unassembled WGS sequence"/>
</dbReference>
<reference evidence="1 2" key="1">
    <citation type="journal article" date="2015" name="Genome Announc.">
        <title>Expanding the biotechnology potential of lactobacilli through comparative genomics of 213 strains and associated genera.</title>
        <authorList>
            <person name="Sun Z."/>
            <person name="Harris H.M."/>
            <person name="McCann A."/>
            <person name="Guo C."/>
            <person name="Argimon S."/>
            <person name="Zhang W."/>
            <person name="Yang X."/>
            <person name="Jeffery I.B."/>
            <person name="Cooney J.C."/>
            <person name="Kagawa T.F."/>
            <person name="Liu W."/>
            <person name="Song Y."/>
            <person name="Salvetti E."/>
            <person name="Wrobel A."/>
            <person name="Rasinkangas P."/>
            <person name="Parkhill J."/>
            <person name="Rea M.C."/>
            <person name="O'Sullivan O."/>
            <person name="Ritari J."/>
            <person name="Douillard F.P."/>
            <person name="Paul Ross R."/>
            <person name="Yang R."/>
            <person name="Briner A.E."/>
            <person name="Felis G.E."/>
            <person name="de Vos W.M."/>
            <person name="Barrangou R."/>
            <person name="Klaenhammer T.R."/>
            <person name="Caufield P.W."/>
            <person name="Cui Y."/>
            <person name="Zhang H."/>
            <person name="O'Toole P.W."/>
        </authorList>
    </citation>
    <scope>NUCLEOTIDE SEQUENCE [LARGE SCALE GENOMIC DNA]</scope>
    <source>
        <strain evidence="1 2">DSM 19910</strain>
    </source>
</reference>
<evidence type="ECO:0000313" key="2">
    <source>
        <dbReference type="Proteomes" id="UP000051621"/>
    </source>
</evidence>